<dbReference type="FunCoup" id="K3YDH5">
    <property type="interactions" value="8"/>
</dbReference>
<dbReference type="InterPro" id="IPR039307">
    <property type="entry name" value="LORELEI-like"/>
</dbReference>
<reference evidence="3" key="1">
    <citation type="journal article" date="2012" name="Nat. Biotechnol.">
        <title>Reference genome sequence of the model plant Setaria.</title>
        <authorList>
            <person name="Bennetzen J.L."/>
            <person name="Schmutz J."/>
            <person name="Wang H."/>
            <person name="Percifield R."/>
            <person name="Hawkins J."/>
            <person name="Pontaroli A.C."/>
            <person name="Estep M."/>
            <person name="Feng L."/>
            <person name="Vaughn J.N."/>
            <person name="Grimwood J."/>
            <person name="Jenkins J."/>
            <person name="Barry K."/>
            <person name="Lindquist E."/>
            <person name="Hellsten U."/>
            <person name="Deshpande S."/>
            <person name="Wang X."/>
            <person name="Wu X."/>
            <person name="Mitros T."/>
            <person name="Triplett J."/>
            <person name="Yang X."/>
            <person name="Ye C.Y."/>
            <person name="Mauro-Herrera M."/>
            <person name="Wang L."/>
            <person name="Li P."/>
            <person name="Sharma M."/>
            <person name="Sharma R."/>
            <person name="Ronald P.C."/>
            <person name="Panaud O."/>
            <person name="Kellogg E.A."/>
            <person name="Brutnell T.P."/>
            <person name="Doust A.N."/>
            <person name="Tuskan G.A."/>
            <person name="Rokhsar D."/>
            <person name="Devos K.M."/>
        </authorList>
    </citation>
    <scope>NUCLEOTIDE SEQUENCE [LARGE SCALE GENOMIC DNA]</scope>
    <source>
        <strain evidence="3">cv. Yugu1</strain>
    </source>
</reference>
<evidence type="ECO:0000313" key="3">
    <source>
        <dbReference type="Proteomes" id="UP000004995"/>
    </source>
</evidence>
<keyword evidence="3" id="KW-1185">Reference proteome</keyword>
<dbReference type="OMA" id="ACPHNTL"/>
<dbReference type="STRING" id="4555.K3YDH5"/>
<dbReference type="InParanoid" id="K3YDH5"/>
<dbReference type="Gramene" id="KQK97937">
    <property type="protein sequence ID" value="KQK97937"/>
    <property type="gene ID" value="SETIT_012280mg"/>
</dbReference>
<dbReference type="PANTHER" id="PTHR31533">
    <property type="entry name" value="GPI-ANCHORED PROTEIN LLG1-RELATED-RELATED"/>
    <property type="match status" value="1"/>
</dbReference>
<accession>K3YDH5</accession>
<proteinExistence type="predicted"/>
<dbReference type="PANTHER" id="PTHR31533:SF37">
    <property type="entry name" value="OS04G0500300 PROTEIN"/>
    <property type="match status" value="1"/>
</dbReference>
<dbReference type="EMBL" id="AGNK02004414">
    <property type="status" value="NOT_ANNOTATED_CDS"/>
    <property type="molecule type" value="Genomic_DNA"/>
</dbReference>
<dbReference type="EnsemblPlants" id="KQK97937">
    <property type="protein sequence ID" value="KQK97937"/>
    <property type="gene ID" value="SETIT_012280mg"/>
</dbReference>
<organism evidence="2 3">
    <name type="scientific">Setaria italica</name>
    <name type="common">Foxtail millet</name>
    <name type="synonym">Panicum italicum</name>
    <dbReference type="NCBI Taxonomy" id="4555"/>
    <lineage>
        <taxon>Eukaryota</taxon>
        <taxon>Viridiplantae</taxon>
        <taxon>Streptophyta</taxon>
        <taxon>Embryophyta</taxon>
        <taxon>Tracheophyta</taxon>
        <taxon>Spermatophyta</taxon>
        <taxon>Magnoliopsida</taxon>
        <taxon>Liliopsida</taxon>
        <taxon>Poales</taxon>
        <taxon>Poaceae</taxon>
        <taxon>PACMAD clade</taxon>
        <taxon>Panicoideae</taxon>
        <taxon>Panicodae</taxon>
        <taxon>Paniceae</taxon>
        <taxon>Cenchrinae</taxon>
        <taxon>Setaria</taxon>
    </lineage>
</organism>
<evidence type="ECO:0000259" key="1">
    <source>
        <dbReference type="Pfam" id="PF26578"/>
    </source>
</evidence>
<dbReference type="AlphaFoldDB" id="K3YDH5"/>
<evidence type="ECO:0000313" key="2">
    <source>
        <dbReference type="EnsemblPlants" id="KQK97937"/>
    </source>
</evidence>
<protein>
    <recommendedName>
        <fullName evidence="1">GPI-anchored protein LLG1-like domain-containing protein</fullName>
    </recommendedName>
</protein>
<dbReference type="Pfam" id="PF26578">
    <property type="entry name" value="LLG1"/>
    <property type="match status" value="1"/>
</dbReference>
<dbReference type="HOGENOM" id="CLU_113089_0_0_1"/>
<dbReference type="Proteomes" id="UP000004995">
    <property type="component" value="Unassembled WGS sequence"/>
</dbReference>
<reference evidence="2" key="2">
    <citation type="submission" date="2018-08" db="UniProtKB">
        <authorList>
            <consortium name="EnsemblPlants"/>
        </authorList>
    </citation>
    <scope>IDENTIFICATION</scope>
    <source>
        <strain evidence="2">Yugu1</strain>
    </source>
</reference>
<dbReference type="InterPro" id="IPR058888">
    <property type="entry name" value="LLG1-like"/>
</dbReference>
<name>K3YDH5_SETIT</name>
<sequence length="104" mass="11409">MSFFFSRCSNFNTTENPSRKLTSGAADSPVRFEHARGIGSVIRSCRGRCCGAFKAFACPYSDLLNDNAENGCASDMFFEINVRGRLHPSLFSQLCVEGPLALQC</sequence>
<dbReference type="eggNOG" id="ENOG502R3RN">
    <property type="taxonomic scope" value="Eukaryota"/>
</dbReference>
<feature type="domain" description="GPI-anchored protein LLG1-like" evidence="1">
    <location>
        <begin position="39"/>
        <end position="101"/>
    </location>
</feature>